<accession>A0A9Q0KUK0</accession>
<dbReference type="Pfam" id="PF01764">
    <property type="entry name" value="Lipase_3"/>
    <property type="match status" value="1"/>
</dbReference>
<dbReference type="GO" id="GO:0008970">
    <property type="term" value="F:phospholipase A1 activity"/>
    <property type="evidence" value="ECO:0007669"/>
    <property type="project" value="UniProtKB-UniRule"/>
</dbReference>
<protein>
    <recommendedName>
        <fullName evidence="5">Phospholipase A1</fullName>
        <ecNumber evidence="5">3.1.1.-</ecNumber>
    </recommendedName>
</protein>
<dbReference type="EC" id="3.1.1.-" evidence="5"/>
<evidence type="ECO:0000313" key="7">
    <source>
        <dbReference type="EMBL" id="KAJ4976985.1"/>
    </source>
</evidence>
<dbReference type="InterPro" id="IPR033556">
    <property type="entry name" value="PLA"/>
</dbReference>
<evidence type="ECO:0000256" key="4">
    <source>
        <dbReference type="ARBA" id="ARBA00023098"/>
    </source>
</evidence>
<evidence type="ECO:0000256" key="3">
    <source>
        <dbReference type="ARBA" id="ARBA00022963"/>
    </source>
</evidence>
<keyword evidence="2 5" id="KW-0378">Hydrolase</keyword>
<dbReference type="PANTHER" id="PTHR31828:SF1">
    <property type="entry name" value="PHOSPHOLIPASE A1-IIGAMMA"/>
    <property type="match status" value="1"/>
</dbReference>
<dbReference type="AlphaFoldDB" id="A0A9Q0KUK0"/>
<dbReference type="Proteomes" id="UP001141806">
    <property type="component" value="Unassembled WGS sequence"/>
</dbReference>
<comment type="similarity">
    <text evidence="1 5">Belongs to the AB hydrolase superfamily. Lipase family.</text>
</comment>
<dbReference type="Gene3D" id="3.40.50.1820">
    <property type="entry name" value="alpha/beta hydrolase"/>
    <property type="match status" value="1"/>
</dbReference>
<evidence type="ECO:0000256" key="1">
    <source>
        <dbReference type="ARBA" id="ARBA00010701"/>
    </source>
</evidence>
<feature type="domain" description="Fungal lipase-type" evidence="6">
    <location>
        <begin position="2"/>
        <end position="149"/>
    </location>
</feature>
<dbReference type="PANTHER" id="PTHR31828">
    <property type="entry name" value="PHOSPHOLIPASE A1-IIGAMMA"/>
    <property type="match status" value="1"/>
</dbReference>
<evidence type="ECO:0000256" key="5">
    <source>
        <dbReference type="RuleBase" id="RU367093"/>
    </source>
</evidence>
<evidence type="ECO:0000256" key="2">
    <source>
        <dbReference type="ARBA" id="ARBA00022801"/>
    </source>
</evidence>
<dbReference type="InterPro" id="IPR029058">
    <property type="entry name" value="AB_hydrolase_fold"/>
</dbReference>
<evidence type="ECO:0000313" key="8">
    <source>
        <dbReference type="Proteomes" id="UP001141806"/>
    </source>
</evidence>
<keyword evidence="8" id="KW-1185">Reference proteome</keyword>
<organism evidence="7 8">
    <name type="scientific">Protea cynaroides</name>
    <dbReference type="NCBI Taxonomy" id="273540"/>
    <lineage>
        <taxon>Eukaryota</taxon>
        <taxon>Viridiplantae</taxon>
        <taxon>Streptophyta</taxon>
        <taxon>Embryophyta</taxon>
        <taxon>Tracheophyta</taxon>
        <taxon>Spermatophyta</taxon>
        <taxon>Magnoliopsida</taxon>
        <taxon>Proteales</taxon>
        <taxon>Proteaceae</taxon>
        <taxon>Protea</taxon>
    </lineage>
</organism>
<keyword evidence="4 5" id="KW-0443">Lipid metabolism</keyword>
<comment type="caution">
    <text evidence="7">The sequence shown here is derived from an EMBL/GenBank/DDBJ whole genome shotgun (WGS) entry which is preliminary data.</text>
</comment>
<name>A0A9Q0KUK0_9MAGN</name>
<evidence type="ECO:0000259" key="6">
    <source>
        <dbReference type="Pfam" id="PF01764"/>
    </source>
</evidence>
<sequence>MEWANDLDFILVSADSIFGSDSGDAKVHQGWYSIYTSDDPRSQYNKSSARAQVLNEIRRLVEQFKDEEINITVTGHSLGAAIATLNAADIVANGVNKPKDQSNNGCPVTAFVFASPVSVMPTSELCSGLDDLRVLRIRNTLDIVPKYPLLGYSNVGEELVIHTQKSDYLKSPGNFSSWHSLEGYMHGVAGTQGGEGGFKLEVDHDIARVNKYMDMLKDEYHVPVSWWIEKNKGMVQLANGSWKLMDHEDDFDFGL</sequence>
<dbReference type="OrthoDB" id="438440at2759"/>
<gene>
    <name evidence="7" type="ORF">NE237_002091</name>
</gene>
<dbReference type="GO" id="GO:0016042">
    <property type="term" value="P:lipid catabolic process"/>
    <property type="evidence" value="ECO:0007669"/>
    <property type="project" value="UniProtKB-UniRule"/>
</dbReference>
<proteinExistence type="inferred from homology"/>
<dbReference type="InterPro" id="IPR002921">
    <property type="entry name" value="Fungal_lipase-type"/>
</dbReference>
<dbReference type="EMBL" id="JAMYWD010000003">
    <property type="protein sequence ID" value="KAJ4976985.1"/>
    <property type="molecule type" value="Genomic_DNA"/>
</dbReference>
<keyword evidence="3 5" id="KW-0442">Lipid degradation</keyword>
<reference evidence="7" key="1">
    <citation type="journal article" date="2023" name="Plant J.">
        <title>The genome of the king protea, Protea cynaroides.</title>
        <authorList>
            <person name="Chang J."/>
            <person name="Duong T.A."/>
            <person name="Schoeman C."/>
            <person name="Ma X."/>
            <person name="Roodt D."/>
            <person name="Barker N."/>
            <person name="Li Z."/>
            <person name="Van de Peer Y."/>
            <person name="Mizrachi E."/>
        </authorList>
    </citation>
    <scope>NUCLEOTIDE SEQUENCE</scope>
    <source>
        <tissue evidence="7">Young leaves</tissue>
    </source>
</reference>
<dbReference type="CDD" id="cd00519">
    <property type="entry name" value="Lipase_3"/>
    <property type="match status" value="1"/>
</dbReference>
<comment type="function">
    <text evidence="5">Acylhydrolase that catalyzes the hydrolysis of phospholipids at the sn-1 position.</text>
</comment>
<dbReference type="SUPFAM" id="SSF53474">
    <property type="entry name" value="alpha/beta-Hydrolases"/>
    <property type="match status" value="1"/>
</dbReference>